<accession>A0ACB9ALT3</accession>
<organism evidence="1 2">
    <name type="scientific">Cichorium intybus</name>
    <name type="common">Chicory</name>
    <dbReference type="NCBI Taxonomy" id="13427"/>
    <lineage>
        <taxon>Eukaryota</taxon>
        <taxon>Viridiplantae</taxon>
        <taxon>Streptophyta</taxon>
        <taxon>Embryophyta</taxon>
        <taxon>Tracheophyta</taxon>
        <taxon>Spermatophyta</taxon>
        <taxon>Magnoliopsida</taxon>
        <taxon>eudicotyledons</taxon>
        <taxon>Gunneridae</taxon>
        <taxon>Pentapetalae</taxon>
        <taxon>asterids</taxon>
        <taxon>campanulids</taxon>
        <taxon>Asterales</taxon>
        <taxon>Asteraceae</taxon>
        <taxon>Cichorioideae</taxon>
        <taxon>Cichorieae</taxon>
        <taxon>Cichoriinae</taxon>
        <taxon>Cichorium</taxon>
    </lineage>
</organism>
<dbReference type="EMBL" id="CM042015">
    <property type="protein sequence ID" value="KAI3710885.1"/>
    <property type="molecule type" value="Genomic_DNA"/>
</dbReference>
<comment type="caution">
    <text evidence="1">The sequence shown here is derived from an EMBL/GenBank/DDBJ whole genome shotgun (WGS) entry which is preliminary data.</text>
</comment>
<gene>
    <name evidence="1" type="ORF">L2E82_40680</name>
</gene>
<reference evidence="1 2" key="2">
    <citation type="journal article" date="2022" name="Mol. Ecol. Resour.">
        <title>The genomes of chicory, endive, great burdock and yacon provide insights into Asteraceae paleo-polyploidization history and plant inulin production.</title>
        <authorList>
            <person name="Fan W."/>
            <person name="Wang S."/>
            <person name="Wang H."/>
            <person name="Wang A."/>
            <person name="Jiang F."/>
            <person name="Liu H."/>
            <person name="Zhao H."/>
            <person name="Xu D."/>
            <person name="Zhang Y."/>
        </authorList>
    </citation>
    <scope>NUCLEOTIDE SEQUENCE [LARGE SCALE GENOMIC DNA]</scope>
    <source>
        <strain evidence="2">cv. Punajuju</strain>
        <tissue evidence="1">Leaves</tissue>
    </source>
</reference>
<proteinExistence type="predicted"/>
<name>A0ACB9ALT3_CICIN</name>
<reference evidence="2" key="1">
    <citation type="journal article" date="2022" name="Mol. Ecol. Resour.">
        <title>The genomes of chicory, endive, great burdock and yacon provide insights into Asteraceae palaeo-polyploidization history and plant inulin production.</title>
        <authorList>
            <person name="Fan W."/>
            <person name="Wang S."/>
            <person name="Wang H."/>
            <person name="Wang A."/>
            <person name="Jiang F."/>
            <person name="Liu H."/>
            <person name="Zhao H."/>
            <person name="Xu D."/>
            <person name="Zhang Y."/>
        </authorList>
    </citation>
    <scope>NUCLEOTIDE SEQUENCE [LARGE SCALE GENOMIC DNA]</scope>
    <source>
        <strain evidence="2">cv. Punajuju</strain>
    </source>
</reference>
<evidence type="ECO:0000313" key="2">
    <source>
        <dbReference type="Proteomes" id="UP001055811"/>
    </source>
</evidence>
<dbReference type="Proteomes" id="UP001055811">
    <property type="component" value="Linkage Group LG07"/>
</dbReference>
<sequence>MRMSGSHTQNQTLAYNTRNHSIPWEENGEDDRLLVRSFNFKIDSFTPVTIASLNSSNNRNHRKKAAVSASASVNWWTLLFGWLSDPDYIELAVGGAKSSSPLVAGLASTCLYNEDGDGGTKPDN</sequence>
<protein>
    <submittedName>
        <fullName evidence="1">Uncharacterized protein</fullName>
    </submittedName>
</protein>
<keyword evidence="2" id="KW-1185">Reference proteome</keyword>
<evidence type="ECO:0000313" key="1">
    <source>
        <dbReference type="EMBL" id="KAI3710885.1"/>
    </source>
</evidence>